<dbReference type="PRINTS" id="PR00080">
    <property type="entry name" value="SDRFAMILY"/>
</dbReference>
<dbReference type="InterPro" id="IPR020904">
    <property type="entry name" value="Sc_DH/Rdtase_CS"/>
</dbReference>
<dbReference type="Proteomes" id="UP000598297">
    <property type="component" value="Unassembled WGS sequence"/>
</dbReference>
<dbReference type="AlphaFoldDB" id="A0A964UIX0"/>
<evidence type="ECO:0000256" key="1">
    <source>
        <dbReference type="ARBA" id="ARBA00006484"/>
    </source>
</evidence>
<keyword evidence="4" id="KW-1185">Reference proteome</keyword>
<dbReference type="FunFam" id="3.40.50.720:FF:000084">
    <property type="entry name" value="Short-chain dehydrogenase reductase"/>
    <property type="match status" value="1"/>
</dbReference>
<dbReference type="OrthoDB" id="517007at2"/>
<dbReference type="PRINTS" id="PR00081">
    <property type="entry name" value="GDHRDH"/>
</dbReference>
<dbReference type="PROSITE" id="PS00061">
    <property type="entry name" value="ADH_SHORT"/>
    <property type="match status" value="1"/>
</dbReference>
<sequence>MAAFQTDDFDLTGRRALVTGASRGIGRAVAVALARRGADVLAVARSTAGLDETAAAAAGASGSIHVRAVDLRHPDHIRATVDHAVDVLGGLDVLVNNAASGHWSLIEDTDLATYQQVLELNLQSCWLLCQAASGVLGDGASVINVASMLGTVGSRNETAYVAAKHALVGLTRALAVEWGRRGVRVNALGPGYVETAMTIEGLVEEGYSAWVRRNTPLGRWAQPEEMTGPVVFLASPASGFMTGQVLVVDGGWTAR</sequence>
<dbReference type="SUPFAM" id="SSF51735">
    <property type="entry name" value="NAD(P)-binding Rossmann-fold domains"/>
    <property type="match status" value="1"/>
</dbReference>
<keyword evidence="2" id="KW-0560">Oxidoreductase</keyword>
<protein>
    <submittedName>
        <fullName evidence="3">SDR family oxidoreductase</fullName>
    </submittedName>
</protein>
<proteinExistence type="inferred from homology"/>
<dbReference type="GO" id="GO:0016616">
    <property type="term" value="F:oxidoreductase activity, acting on the CH-OH group of donors, NAD or NADP as acceptor"/>
    <property type="evidence" value="ECO:0007669"/>
    <property type="project" value="TreeGrafter"/>
</dbReference>
<dbReference type="InterPro" id="IPR002347">
    <property type="entry name" value="SDR_fam"/>
</dbReference>
<evidence type="ECO:0000313" key="3">
    <source>
        <dbReference type="EMBL" id="NBE49998.1"/>
    </source>
</evidence>
<dbReference type="EMBL" id="JAAAHS010000003">
    <property type="protein sequence ID" value="NBE49998.1"/>
    <property type="molecule type" value="Genomic_DNA"/>
</dbReference>
<reference evidence="3" key="1">
    <citation type="submission" date="2020-01" db="EMBL/GenBank/DDBJ databases">
        <title>Whole-genome analyses of novel actinobacteria.</title>
        <authorList>
            <person name="Sahin N."/>
        </authorList>
    </citation>
    <scope>NUCLEOTIDE SEQUENCE</scope>
    <source>
        <strain evidence="3">YC537</strain>
    </source>
</reference>
<evidence type="ECO:0000256" key="2">
    <source>
        <dbReference type="ARBA" id="ARBA00023002"/>
    </source>
</evidence>
<organism evidence="3 4">
    <name type="scientific">Streptomyces boluensis</name>
    <dbReference type="NCBI Taxonomy" id="1775135"/>
    <lineage>
        <taxon>Bacteria</taxon>
        <taxon>Bacillati</taxon>
        <taxon>Actinomycetota</taxon>
        <taxon>Actinomycetes</taxon>
        <taxon>Kitasatosporales</taxon>
        <taxon>Streptomycetaceae</taxon>
        <taxon>Streptomyces</taxon>
    </lineage>
</organism>
<dbReference type="Pfam" id="PF13561">
    <property type="entry name" value="adh_short_C2"/>
    <property type="match status" value="1"/>
</dbReference>
<dbReference type="Gene3D" id="3.40.50.720">
    <property type="entry name" value="NAD(P)-binding Rossmann-like Domain"/>
    <property type="match status" value="1"/>
</dbReference>
<accession>A0A964UIX0</accession>
<dbReference type="InterPro" id="IPR036291">
    <property type="entry name" value="NAD(P)-bd_dom_sf"/>
</dbReference>
<evidence type="ECO:0000313" key="4">
    <source>
        <dbReference type="Proteomes" id="UP000598297"/>
    </source>
</evidence>
<comment type="caution">
    <text evidence="3">The sequence shown here is derived from an EMBL/GenBank/DDBJ whole genome shotgun (WGS) entry which is preliminary data.</text>
</comment>
<comment type="similarity">
    <text evidence="1">Belongs to the short-chain dehydrogenases/reductases (SDR) family.</text>
</comment>
<dbReference type="PANTHER" id="PTHR42760">
    <property type="entry name" value="SHORT-CHAIN DEHYDROGENASES/REDUCTASES FAMILY MEMBER"/>
    <property type="match status" value="1"/>
</dbReference>
<name>A0A964UIX0_9ACTN</name>
<gene>
    <name evidence="3" type="ORF">GUY60_00845</name>
</gene>
<dbReference type="RefSeq" id="WP_161692881.1">
    <property type="nucleotide sequence ID" value="NZ_JAAAHS010000003.1"/>
</dbReference>